<dbReference type="SUPFAM" id="SSF56112">
    <property type="entry name" value="Protein kinase-like (PK-like)"/>
    <property type="match status" value="1"/>
</dbReference>
<evidence type="ECO:0000313" key="1">
    <source>
        <dbReference type="EMBL" id="CUV02635.1"/>
    </source>
</evidence>
<gene>
    <name evidence="1" type="ORF">MGWOODY_Clf1252</name>
</gene>
<proteinExistence type="predicted"/>
<name>A0A160VB38_9ZZZZ</name>
<organism evidence="1">
    <name type="scientific">hydrothermal vent metagenome</name>
    <dbReference type="NCBI Taxonomy" id="652676"/>
    <lineage>
        <taxon>unclassified sequences</taxon>
        <taxon>metagenomes</taxon>
        <taxon>ecological metagenomes</taxon>
    </lineage>
</organism>
<accession>A0A160VB38</accession>
<sequence length="313" mass="35268">MVLDYSSDEIAVVRRAIAPPPPKPPEGVIEAMRPAEGMPVPDHMPPFWKLSDLEMPLFMRLTGDPVVKALSRYAFFPEVFKRLQSGQDIPNLNFSGRARGMVAILEFPDRSIVIKPLQSSREDQIAQIAGEAGVGPVQLESLPGYLTEEFVLGTFFTELPTDRLTEDFLSGVGFALGDLIRRLHQADIYYNDVTLSDPRGRSHFLVDEHGSCRLIDFGISVLLDRHPAVSREDVHNFVRTLPMYRLFRGIAEDEAQVDRFLEEYAEKLAASSKSEITSRDLEFIQQGLKMAGRRMGDRIIQPVQEGFMRGYRG</sequence>
<evidence type="ECO:0008006" key="2">
    <source>
        <dbReference type="Google" id="ProtNLM"/>
    </source>
</evidence>
<reference evidence="1" key="1">
    <citation type="submission" date="2015-10" db="EMBL/GenBank/DDBJ databases">
        <authorList>
            <person name="Gilbert D.G."/>
        </authorList>
    </citation>
    <scope>NUCLEOTIDE SEQUENCE</scope>
</reference>
<dbReference type="AlphaFoldDB" id="A0A160VB38"/>
<dbReference type="Gene3D" id="1.10.510.10">
    <property type="entry name" value="Transferase(Phosphotransferase) domain 1"/>
    <property type="match status" value="1"/>
</dbReference>
<protein>
    <recommendedName>
        <fullName evidence="2">Protein kinase domain-containing protein</fullName>
    </recommendedName>
</protein>
<dbReference type="EMBL" id="FAXA01000282">
    <property type="protein sequence ID" value="CUV02635.1"/>
    <property type="molecule type" value="Genomic_DNA"/>
</dbReference>
<dbReference type="InterPro" id="IPR011009">
    <property type="entry name" value="Kinase-like_dom_sf"/>
</dbReference>